<evidence type="ECO:0000313" key="1">
    <source>
        <dbReference type="EMBL" id="KDO76007.1"/>
    </source>
</evidence>
<organism evidence="1 2">
    <name type="scientific">Citrus sinensis</name>
    <name type="common">Sweet orange</name>
    <name type="synonym">Citrus aurantium var. sinensis</name>
    <dbReference type="NCBI Taxonomy" id="2711"/>
    <lineage>
        <taxon>Eukaryota</taxon>
        <taxon>Viridiplantae</taxon>
        <taxon>Streptophyta</taxon>
        <taxon>Embryophyta</taxon>
        <taxon>Tracheophyta</taxon>
        <taxon>Spermatophyta</taxon>
        <taxon>Magnoliopsida</taxon>
        <taxon>eudicotyledons</taxon>
        <taxon>Gunneridae</taxon>
        <taxon>Pentapetalae</taxon>
        <taxon>rosids</taxon>
        <taxon>malvids</taxon>
        <taxon>Sapindales</taxon>
        <taxon>Rutaceae</taxon>
        <taxon>Aurantioideae</taxon>
        <taxon>Citrus</taxon>
    </lineage>
</organism>
<gene>
    <name evidence="1" type="ORF">CISIN_1g035045mg</name>
</gene>
<proteinExistence type="predicted"/>
<reference evidence="1 2" key="1">
    <citation type="submission" date="2014-04" db="EMBL/GenBank/DDBJ databases">
        <authorList>
            <consortium name="International Citrus Genome Consortium"/>
            <person name="Gmitter F."/>
            <person name="Chen C."/>
            <person name="Farmerie W."/>
            <person name="Harkins T."/>
            <person name="Desany B."/>
            <person name="Mohiuddin M."/>
            <person name="Kodira C."/>
            <person name="Borodovsky M."/>
            <person name="Lomsadze A."/>
            <person name="Burns P."/>
            <person name="Jenkins J."/>
            <person name="Prochnik S."/>
            <person name="Shu S."/>
            <person name="Chapman J."/>
            <person name="Pitluck S."/>
            <person name="Schmutz J."/>
            <person name="Rokhsar D."/>
        </authorList>
    </citation>
    <scope>NUCLEOTIDE SEQUENCE</scope>
</reference>
<sequence>MLYFETGLVLSCNFASSRNLSPHVSHNFVQNSVEVLSWDWVGFSKNVELQTTDTLLRWTDSFSCKSAANRSHVFM</sequence>
<accession>A0A067GKM4</accession>
<keyword evidence="2" id="KW-1185">Reference proteome</keyword>
<dbReference type="Proteomes" id="UP000027120">
    <property type="component" value="Unassembled WGS sequence"/>
</dbReference>
<evidence type="ECO:0000313" key="2">
    <source>
        <dbReference type="Proteomes" id="UP000027120"/>
    </source>
</evidence>
<name>A0A067GKM4_CITSI</name>
<protein>
    <submittedName>
        <fullName evidence="1">Uncharacterized protein</fullName>
    </submittedName>
</protein>
<dbReference type="EMBL" id="KK784881">
    <property type="protein sequence ID" value="KDO76007.1"/>
    <property type="molecule type" value="Genomic_DNA"/>
</dbReference>
<dbReference type="AlphaFoldDB" id="A0A067GKM4"/>